<keyword evidence="3 8" id="KW-0349">Heme</keyword>
<dbReference type="PROSITE" id="PS00086">
    <property type="entry name" value="CYTOCHROME_P450"/>
    <property type="match status" value="1"/>
</dbReference>
<feature type="transmembrane region" description="Helical" evidence="10">
    <location>
        <begin position="29"/>
        <end position="47"/>
    </location>
</feature>
<evidence type="ECO:0000256" key="2">
    <source>
        <dbReference type="ARBA" id="ARBA00010617"/>
    </source>
</evidence>
<evidence type="ECO:0000256" key="4">
    <source>
        <dbReference type="ARBA" id="ARBA00022723"/>
    </source>
</evidence>
<comment type="cofactor">
    <cofactor evidence="1 8">
        <name>heme</name>
        <dbReference type="ChEBI" id="CHEBI:30413"/>
    </cofactor>
</comment>
<dbReference type="GO" id="GO:0004497">
    <property type="term" value="F:monooxygenase activity"/>
    <property type="evidence" value="ECO:0007669"/>
    <property type="project" value="UniProtKB-KW"/>
</dbReference>
<evidence type="ECO:0000256" key="10">
    <source>
        <dbReference type="SAM" id="Phobius"/>
    </source>
</evidence>
<dbReference type="InterPro" id="IPR001128">
    <property type="entry name" value="Cyt_P450"/>
</dbReference>
<dbReference type="PANTHER" id="PTHR46206:SF2">
    <property type="entry name" value="CYTOCHROME P450 MONOOXYGENASE AUSG-RELATED"/>
    <property type="match status" value="1"/>
</dbReference>
<evidence type="ECO:0000256" key="3">
    <source>
        <dbReference type="ARBA" id="ARBA00022617"/>
    </source>
</evidence>
<protein>
    <submittedName>
        <fullName evidence="11">Ent-kaurene oxidase</fullName>
    </submittedName>
</protein>
<comment type="similarity">
    <text evidence="2 9">Belongs to the cytochrome P450 family.</text>
</comment>
<sequence length="529" mass="59040">METGAWSSARPEPSANIGAPGNFLSSLDLYQAIGIFFCVVAALAYLFSTPASGSNKFPTINPATGFEIVGKARRQDFMRNARSYFNKGLDMFPGKPFNILADHGEVTVLPASWAHDIRNEKNLNFMKSVHEDFHADFSPFKPFSAGTSDDALLQSVARKQLTKYLNQVTKPLSSETKFALDLTYGAPSEWKEFPLKPTLLNIVARISSCVFLGDKVCRNEAWLDITTSYTVLAFQAAGELRTYPKWIRGIVQLYLPSCRNLLGLIDRGRSIVEAIVQERRLLASQGKYKPTHMDAIDWFEEEAAGRPYDPTLCQLILSTAAIHTTSDLANQTLINLAQNPDIVKEVRKEVIEVLKTDGWKKTSLFNMKLLDSILKESQRLSRPPATMMRKALGDVTLPDGSILRKGERTMVSTSGMGDPQTYDDPTKFDPYRFVRLRDQEGMQNHIHLVSTGPSHLGFGHGKHACPGRFFASNELKILLCHIIIKYDFKLPEGYTPKSLDVGPQNNSDPASRMLFVAREPEIDIDVLEG</sequence>
<evidence type="ECO:0000256" key="9">
    <source>
        <dbReference type="RuleBase" id="RU000461"/>
    </source>
</evidence>
<keyword evidence="5 9" id="KW-0560">Oxidoreductase</keyword>
<comment type="caution">
    <text evidence="11">The sequence shown here is derived from an EMBL/GenBank/DDBJ whole genome shotgun (WGS) entry which is preliminary data.</text>
</comment>
<evidence type="ECO:0000313" key="12">
    <source>
        <dbReference type="Proteomes" id="UP000605986"/>
    </source>
</evidence>
<keyword evidence="10" id="KW-0812">Transmembrane</keyword>
<accession>A0A8H4KUX7</accession>
<keyword evidence="4 8" id="KW-0479">Metal-binding</keyword>
<dbReference type="SUPFAM" id="SSF48264">
    <property type="entry name" value="Cytochrome P450"/>
    <property type="match status" value="1"/>
</dbReference>
<keyword evidence="7 9" id="KW-0503">Monooxygenase</keyword>
<evidence type="ECO:0000256" key="7">
    <source>
        <dbReference type="ARBA" id="ARBA00023033"/>
    </source>
</evidence>
<dbReference type="EMBL" id="JAADJG010000067">
    <property type="protein sequence ID" value="KAF4456154.1"/>
    <property type="molecule type" value="Genomic_DNA"/>
</dbReference>
<dbReference type="GO" id="GO:0020037">
    <property type="term" value="F:heme binding"/>
    <property type="evidence" value="ECO:0007669"/>
    <property type="project" value="InterPro"/>
</dbReference>
<dbReference type="PANTHER" id="PTHR46206">
    <property type="entry name" value="CYTOCHROME P450"/>
    <property type="match status" value="1"/>
</dbReference>
<dbReference type="PRINTS" id="PR00465">
    <property type="entry name" value="EP450IV"/>
</dbReference>
<evidence type="ECO:0000313" key="11">
    <source>
        <dbReference type="EMBL" id="KAF4456154.1"/>
    </source>
</evidence>
<evidence type="ECO:0000256" key="1">
    <source>
        <dbReference type="ARBA" id="ARBA00001971"/>
    </source>
</evidence>
<gene>
    <name evidence="11" type="ORF">F53441_1638</name>
</gene>
<keyword evidence="6 8" id="KW-0408">Iron</keyword>
<dbReference type="InterPro" id="IPR002403">
    <property type="entry name" value="Cyt_P450_E_grp-IV"/>
</dbReference>
<name>A0A8H4KUX7_9HYPO</name>
<keyword evidence="10" id="KW-0472">Membrane</keyword>
<feature type="binding site" description="axial binding residue" evidence="8">
    <location>
        <position position="465"/>
    </location>
    <ligand>
        <name>heme</name>
        <dbReference type="ChEBI" id="CHEBI:30413"/>
    </ligand>
    <ligandPart>
        <name>Fe</name>
        <dbReference type="ChEBI" id="CHEBI:18248"/>
    </ligandPart>
</feature>
<dbReference type="Gene3D" id="1.10.630.10">
    <property type="entry name" value="Cytochrome P450"/>
    <property type="match status" value="1"/>
</dbReference>
<dbReference type="CDD" id="cd11041">
    <property type="entry name" value="CYP503A1-like"/>
    <property type="match status" value="1"/>
</dbReference>
<evidence type="ECO:0000256" key="5">
    <source>
        <dbReference type="ARBA" id="ARBA00023002"/>
    </source>
</evidence>
<keyword evidence="10" id="KW-1133">Transmembrane helix</keyword>
<organism evidence="11 12">
    <name type="scientific">Fusarium austroafricanum</name>
    <dbReference type="NCBI Taxonomy" id="2364996"/>
    <lineage>
        <taxon>Eukaryota</taxon>
        <taxon>Fungi</taxon>
        <taxon>Dikarya</taxon>
        <taxon>Ascomycota</taxon>
        <taxon>Pezizomycotina</taxon>
        <taxon>Sordariomycetes</taxon>
        <taxon>Hypocreomycetidae</taxon>
        <taxon>Hypocreales</taxon>
        <taxon>Nectriaceae</taxon>
        <taxon>Fusarium</taxon>
        <taxon>Fusarium concolor species complex</taxon>
    </lineage>
</organism>
<reference evidence="11" key="1">
    <citation type="submission" date="2020-01" db="EMBL/GenBank/DDBJ databases">
        <title>Identification and distribution of gene clusters putatively required for synthesis of sphingolipid metabolism inhibitors in phylogenetically diverse species of the filamentous fungus Fusarium.</title>
        <authorList>
            <person name="Kim H.-S."/>
            <person name="Busman M."/>
            <person name="Brown D.W."/>
            <person name="Divon H."/>
            <person name="Uhlig S."/>
            <person name="Proctor R.H."/>
        </authorList>
    </citation>
    <scope>NUCLEOTIDE SEQUENCE</scope>
    <source>
        <strain evidence="11">NRRL 53441</strain>
    </source>
</reference>
<keyword evidence="12" id="KW-1185">Reference proteome</keyword>
<evidence type="ECO:0000256" key="6">
    <source>
        <dbReference type="ARBA" id="ARBA00023004"/>
    </source>
</evidence>
<proteinExistence type="inferred from homology"/>
<evidence type="ECO:0000256" key="8">
    <source>
        <dbReference type="PIRSR" id="PIRSR602403-1"/>
    </source>
</evidence>
<dbReference type="Pfam" id="PF00067">
    <property type="entry name" value="p450"/>
    <property type="match status" value="1"/>
</dbReference>
<dbReference type="Proteomes" id="UP000605986">
    <property type="component" value="Unassembled WGS sequence"/>
</dbReference>
<dbReference type="GO" id="GO:0016705">
    <property type="term" value="F:oxidoreductase activity, acting on paired donors, with incorporation or reduction of molecular oxygen"/>
    <property type="evidence" value="ECO:0007669"/>
    <property type="project" value="InterPro"/>
</dbReference>
<dbReference type="OrthoDB" id="1844152at2759"/>
<dbReference type="GO" id="GO:0005506">
    <property type="term" value="F:iron ion binding"/>
    <property type="evidence" value="ECO:0007669"/>
    <property type="project" value="InterPro"/>
</dbReference>
<dbReference type="AlphaFoldDB" id="A0A8H4KUX7"/>
<dbReference type="InterPro" id="IPR036396">
    <property type="entry name" value="Cyt_P450_sf"/>
</dbReference>
<dbReference type="InterPro" id="IPR017972">
    <property type="entry name" value="Cyt_P450_CS"/>
</dbReference>